<proteinExistence type="predicted"/>
<evidence type="ECO:0000313" key="1">
    <source>
        <dbReference type="EMBL" id="MBC8592647.1"/>
    </source>
</evidence>
<gene>
    <name evidence="1" type="ORF">H8744_05160</name>
</gene>
<name>A0A926IJB1_9BACT</name>
<protein>
    <submittedName>
        <fullName evidence="1">Uncharacterized protein</fullName>
    </submittedName>
</protein>
<reference evidence="1" key="1">
    <citation type="submission" date="2020-08" db="EMBL/GenBank/DDBJ databases">
        <title>Genome public.</title>
        <authorList>
            <person name="Liu C."/>
            <person name="Sun Q."/>
        </authorList>
    </citation>
    <scope>NUCLEOTIDE SEQUENCE</scope>
    <source>
        <strain evidence="1">N12</strain>
    </source>
</reference>
<evidence type="ECO:0000313" key="2">
    <source>
        <dbReference type="Proteomes" id="UP000651085"/>
    </source>
</evidence>
<dbReference type="EMBL" id="JACRTF010000001">
    <property type="protein sequence ID" value="MBC8592647.1"/>
    <property type="molecule type" value="Genomic_DNA"/>
</dbReference>
<dbReference type="RefSeq" id="WP_262433819.1">
    <property type="nucleotide sequence ID" value="NZ_JACRTF010000001.1"/>
</dbReference>
<sequence>MMKHFFFSLFKIITACWLLIMLGNCSSKKQGDSVATSDSIPIIESEKPALIKGRWEMPLRNDPSLRGQMEDVKNITYSMELDFSGRTFLPELTLPSGQNSYGWMDFSNVSRIYHYDIDSVAYLGHNAYRVVSMDSWEQLNIDTLIYNPEMKTIYIKNQDSTFQYIPDDKPFNGKWQSHFEEEPGISRTYTVILSLYKQITCNESFMEGVNCYGYSLYDDEGSGSCDVIDSIISIHHDYAEVQFQSGACPNCPPVKCNIVFNRDDGSITINDNGRIPRKE</sequence>
<organism evidence="1 2">
    <name type="scientific">Jilunia laotingensis</name>
    <dbReference type="NCBI Taxonomy" id="2763675"/>
    <lineage>
        <taxon>Bacteria</taxon>
        <taxon>Pseudomonadati</taxon>
        <taxon>Bacteroidota</taxon>
        <taxon>Bacteroidia</taxon>
        <taxon>Bacteroidales</taxon>
        <taxon>Bacteroidaceae</taxon>
        <taxon>Jilunia</taxon>
    </lineage>
</organism>
<accession>A0A926IJB1</accession>
<comment type="caution">
    <text evidence="1">The sequence shown here is derived from an EMBL/GenBank/DDBJ whole genome shotgun (WGS) entry which is preliminary data.</text>
</comment>
<dbReference type="Proteomes" id="UP000651085">
    <property type="component" value="Unassembled WGS sequence"/>
</dbReference>
<keyword evidence="2" id="KW-1185">Reference proteome</keyword>
<dbReference type="AlphaFoldDB" id="A0A926IJB1"/>